<evidence type="ECO:0000256" key="1">
    <source>
        <dbReference type="SAM" id="Phobius"/>
    </source>
</evidence>
<accession>A0ABV5SJE1</accession>
<keyword evidence="1" id="KW-0812">Transmembrane</keyword>
<reference evidence="2 3" key="1">
    <citation type="submission" date="2024-09" db="EMBL/GenBank/DDBJ databases">
        <authorList>
            <person name="Sun Q."/>
            <person name="Mori K."/>
        </authorList>
    </citation>
    <scope>NUCLEOTIDE SEQUENCE [LARGE SCALE GENOMIC DNA]</scope>
    <source>
        <strain evidence="2 3">JCM 3143</strain>
    </source>
</reference>
<gene>
    <name evidence="2" type="ORF">ACFFSA_52900</name>
</gene>
<organism evidence="2 3">
    <name type="scientific">Nonomuraea helvata</name>
    <dbReference type="NCBI Taxonomy" id="37484"/>
    <lineage>
        <taxon>Bacteria</taxon>
        <taxon>Bacillati</taxon>
        <taxon>Actinomycetota</taxon>
        <taxon>Actinomycetes</taxon>
        <taxon>Streptosporangiales</taxon>
        <taxon>Streptosporangiaceae</taxon>
        <taxon>Nonomuraea</taxon>
    </lineage>
</organism>
<evidence type="ECO:0000313" key="3">
    <source>
        <dbReference type="Proteomes" id="UP001589532"/>
    </source>
</evidence>
<evidence type="ECO:0000313" key="2">
    <source>
        <dbReference type="EMBL" id="MFB9631817.1"/>
    </source>
</evidence>
<comment type="caution">
    <text evidence="2">The sequence shown here is derived from an EMBL/GenBank/DDBJ whole genome shotgun (WGS) entry which is preliminary data.</text>
</comment>
<sequence>MYHELLGFSLSIPRAGVLLLLAAPPGAPDPLGDQRLAAVAYLLVALLALRLARSRAPRT</sequence>
<dbReference type="Proteomes" id="UP001589532">
    <property type="component" value="Unassembled WGS sequence"/>
</dbReference>
<feature type="transmembrane region" description="Helical" evidence="1">
    <location>
        <begin position="5"/>
        <end position="23"/>
    </location>
</feature>
<keyword evidence="1" id="KW-1133">Transmembrane helix</keyword>
<keyword evidence="3" id="KW-1185">Reference proteome</keyword>
<dbReference type="RefSeq" id="WP_344993892.1">
    <property type="nucleotide sequence ID" value="NZ_BAAAXV010000008.1"/>
</dbReference>
<dbReference type="EMBL" id="JBHMBW010000108">
    <property type="protein sequence ID" value="MFB9631817.1"/>
    <property type="molecule type" value="Genomic_DNA"/>
</dbReference>
<feature type="transmembrane region" description="Helical" evidence="1">
    <location>
        <begin position="35"/>
        <end position="52"/>
    </location>
</feature>
<name>A0ABV5SJE1_9ACTN</name>
<keyword evidence="1" id="KW-0472">Membrane</keyword>
<proteinExistence type="predicted"/>
<protein>
    <submittedName>
        <fullName evidence="2">Uncharacterized protein</fullName>
    </submittedName>
</protein>